<dbReference type="InterPro" id="IPR036188">
    <property type="entry name" value="FAD/NAD-bd_sf"/>
</dbReference>
<dbReference type="PROSITE" id="PS00982">
    <property type="entry name" value="PHYTOENE_DH"/>
    <property type="match status" value="1"/>
</dbReference>
<evidence type="ECO:0000256" key="3">
    <source>
        <dbReference type="ARBA" id="ARBA00022746"/>
    </source>
</evidence>
<dbReference type="PANTHER" id="PTHR43734:SF7">
    <property type="entry name" value="4,4'-DIAPONEUROSPORENE OXYGENASE"/>
    <property type="match status" value="1"/>
</dbReference>
<comment type="similarity">
    <text evidence="2 5">Belongs to the carotenoid/retinoid oxidoreductase family.</text>
</comment>
<evidence type="ECO:0000256" key="6">
    <source>
        <dbReference type="SAM" id="MobiDB-lite"/>
    </source>
</evidence>
<proteinExistence type="inferred from homology"/>
<comment type="pathway">
    <text evidence="1 5">Carotenoid biosynthesis.</text>
</comment>
<evidence type="ECO:0000256" key="4">
    <source>
        <dbReference type="ARBA" id="ARBA00023002"/>
    </source>
</evidence>
<dbReference type="EC" id="1.-.-.-" evidence="8"/>
<protein>
    <submittedName>
        <fullName evidence="8">Phytoene desaturase family protein</fullName>
        <ecNumber evidence="8">1.-.-.-</ecNumber>
    </submittedName>
</protein>
<feature type="domain" description="Amine oxidase" evidence="7">
    <location>
        <begin position="21"/>
        <end position="494"/>
    </location>
</feature>
<evidence type="ECO:0000256" key="2">
    <source>
        <dbReference type="ARBA" id="ARBA00006046"/>
    </source>
</evidence>
<dbReference type="InterPro" id="IPR008150">
    <property type="entry name" value="Phytoene_DH_bac_CS"/>
</dbReference>
<keyword evidence="9" id="KW-1185">Reference proteome</keyword>
<sequence>MATAAHSSNSGNPVLIVGAGIAGLAAAARLAHAGMNVRVFETHATLGGKMRCLPSAAGPVDAGPTVLTLRSVFDALFSDLGERLDDHVTLIRQRVLARHFWKDGSHLDLFDSEDENIAAIQAFSGTRSARQFQSFGKTARHLFQAFDAPMMRAPAPSVLKLAGRVAARPWILPRLAPFSTLDGLLRRQFDDPRLVQLFGRYATYVGGSPYLSPALLSLIWQAEAGGIWIVRGGMHELARSIARLATSRGAEFHFNSKVDRINAEKGVVTGITLAGGQIVTGKTVLFNGDPRALATGELGAGCEIVAPQTRQAARSLSAEVWAFAARATGPALSHHNVFFRDDPRPEFDMLARGELIDDPTIYVCAMDRGQPEPAPALERFETIANAPALSAESKEEDFTRCQTRTFQTLGRFGLRFDPTPGSESLTTPKDFHRLFPASTGSLYGQSPHGLTAALKRPQARTAIRGLFLTGGGTHPGAGLPMATLSARHAAEAILKGRTSTSTCRPTATRGGMSTASATVAGGPSASSDS</sequence>
<dbReference type="Proteomes" id="UP001255416">
    <property type="component" value="Unassembled WGS sequence"/>
</dbReference>
<evidence type="ECO:0000313" key="8">
    <source>
        <dbReference type="EMBL" id="MDU9006665.1"/>
    </source>
</evidence>
<dbReference type="InterPro" id="IPR014105">
    <property type="entry name" value="Carotenoid/retinoid_OxRdtase"/>
</dbReference>
<dbReference type="InterPro" id="IPR054841">
    <property type="entry name" value="carotdesatCrtD"/>
</dbReference>
<dbReference type="Pfam" id="PF01593">
    <property type="entry name" value="Amino_oxidase"/>
    <property type="match status" value="1"/>
</dbReference>
<dbReference type="SUPFAM" id="SSF51905">
    <property type="entry name" value="FAD/NAD(P)-binding domain"/>
    <property type="match status" value="1"/>
</dbReference>
<dbReference type="RefSeq" id="WP_316781911.1">
    <property type="nucleotide sequence ID" value="NZ_JASMWN010000027.1"/>
</dbReference>
<dbReference type="InterPro" id="IPR002937">
    <property type="entry name" value="Amino_oxidase"/>
</dbReference>
<feature type="region of interest" description="Disordered" evidence="6">
    <location>
        <begin position="497"/>
        <end position="529"/>
    </location>
</feature>
<dbReference type="PANTHER" id="PTHR43734">
    <property type="entry name" value="PHYTOENE DESATURASE"/>
    <property type="match status" value="1"/>
</dbReference>
<evidence type="ECO:0000313" key="9">
    <source>
        <dbReference type="Proteomes" id="UP001255416"/>
    </source>
</evidence>
<keyword evidence="4 5" id="KW-0560">Oxidoreductase</keyword>
<evidence type="ECO:0000256" key="5">
    <source>
        <dbReference type="RuleBase" id="RU362075"/>
    </source>
</evidence>
<evidence type="ECO:0000259" key="7">
    <source>
        <dbReference type="Pfam" id="PF01593"/>
    </source>
</evidence>
<gene>
    <name evidence="8" type="primary">crtI</name>
    <name evidence="8" type="ORF">QO231_22765</name>
</gene>
<feature type="compositionally biased region" description="Polar residues" evidence="6">
    <location>
        <begin position="497"/>
        <end position="517"/>
    </location>
</feature>
<dbReference type="Gene3D" id="3.50.50.60">
    <property type="entry name" value="FAD/NAD(P)-binding domain"/>
    <property type="match status" value="2"/>
</dbReference>
<dbReference type="GO" id="GO:0016491">
    <property type="term" value="F:oxidoreductase activity"/>
    <property type="evidence" value="ECO:0007669"/>
    <property type="project" value="UniProtKB-KW"/>
</dbReference>
<dbReference type="NCBIfam" id="NF045637">
    <property type="entry name" value="carotdesatCrtDProt"/>
    <property type="match status" value="1"/>
</dbReference>
<reference evidence="9" key="1">
    <citation type="submission" date="2023-05" db="EMBL/GenBank/DDBJ databases">
        <title>Sedimentitalea sp. nov. JM2-8.</title>
        <authorList>
            <person name="Huang J."/>
        </authorList>
    </citation>
    <scope>NUCLEOTIDE SEQUENCE [LARGE SCALE GENOMIC DNA]</scope>
    <source>
        <strain evidence="9">KHS03</strain>
    </source>
</reference>
<dbReference type="NCBIfam" id="TIGR02734">
    <property type="entry name" value="crtI_fam"/>
    <property type="match status" value="1"/>
</dbReference>
<comment type="caution">
    <text evidence="8">The sequence shown here is derived from an EMBL/GenBank/DDBJ whole genome shotgun (WGS) entry which is preliminary data.</text>
</comment>
<accession>A0ABU3VKG5</accession>
<organism evidence="8 9">
    <name type="scientific">Sedimentitalea todarodis</name>
    <dbReference type="NCBI Taxonomy" id="1631240"/>
    <lineage>
        <taxon>Bacteria</taxon>
        <taxon>Pseudomonadati</taxon>
        <taxon>Pseudomonadota</taxon>
        <taxon>Alphaproteobacteria</taxon>
        <taxon>Rhodobacterales</taxon>
        <taxon>Paracoccaceae</taxon>
        <taxon>Sedimentitalea</taxon>
    </lineage>
</organism>
<evidence type="ECO:0000256" key="1">
    <source>
        <dbReference type="ARBA" id="ARBA00004829"/>
    </source>
</evidence>
<dbReference type="EMBL" id="JASMWN010000027">
    <property type="protein sequence ID" value="MDU9006665.1"/>
    <property type="molecule type" value="Genomic_DNA"/>
</dbReference>
<name>A0ABU3VKG5_9RHOB</name>
<keyword evidence="3 5" id="KW-0125">Carotenoid biosynthesis</keyword>